<sequence length="220" mass="23698">MLVLVGISFVTFGSIIGLVGAFQMDAKKPSPPPDLSKNEGVLVPAEQQMPPLPPHCDLPQGAVAVFLGTDVAWATRFPYVALQAAKDEMLTIEKDPASGEISIATLRIYGADNKVIASIRDGEFWVSGAVRKKRPDASTLIVYDEKDAEVLRVVYLNRRAIVVTGIFRHPDISPRTYVVTREGTKILPGQGEVGGNCLGNGSFLLDRNAFGIGIVQPRKG</sequence>
<name>A0AAE5WW41_9BRAD</name>
<dbReference type="KEGG" id="bgz:XH91_01680"/>
<protein>
    <submittedName>
        <fullName evidence="1">Uncharacterized protein</fullName>
    </submittedName>
</protein>
<dbReference type="EMBL" id="CP030053">
    <property type="protein sequence ID" value="QAU44191.1"/>
    <property type="molecule type" value="Genomic_DNA"/>
</dbReference>
<gene>
    <name evidence="1" type="ORF">XH91_01680</name>
</gene>
<evidence type="ECO:0000313" key="1">
    <source>
        <dbReference type="EMBL" id="QAU44191.1"/>
    </source>
</evidence>
<proteinExistence type="predicted"/>
<evidence type="ECO:0000313" key="2">
    <source>
        <dbReference type="Proteomes" id="UP000288972"/>
    </source>
</evidence>
<accession>A0AAE5WW41</accession>
<dbReference type="AlphaFoldDB" id="A0AAE5WW41"/>
<reference evidence="1 2" key="1">
    <citation type="submission" date="2018-06" db="EMBL/GenBank/DDBJ databases">
        <title>Comparative genomics of rhizobia nodulating Arachis hypogaea in China.</title>
        <authorList>
            <person name="Li Y."/>
        </authorList>
    </citation>
    <scope>NUCLEOTIDE SEQUENCE [LARGE SCALE GENOMIC DNA]</scope>
    <source>
        <strain evidence="1 2">CCBAU 51670</strain>
    </source>
</reference>
<organism evidence="1 2">
    <name type="scientific">Bradyrhizobium guangzhouense</name>
    <dbReference type="NCBI Taxonomy" id="1325095"/>
    <lineage>
        <taxon>Bacteria</taxon>
        <taxon>Pseudomonadati</taxon>
        <taxon>Pseudomonadota</taxon>
        <taxon>Alphaproteobacteria</taxon>
        <taxon>Hyphomicrobiales</taxon>
        <taxon>Nitrobacteraceae</taxon>
        <taxon>Bradyrhizobium</taxon>
    </lineage>
</organism>
<dbReference type="Proteomes" id="UP000288972">
    <property type="component" value="Chromosome"/>
</dbReference>